<dbReference type="Proteomes" id="UP000639006">
    <property type="component" value="Unassembled WGS sequence"/>
</dbReference>
<name>A0A811TDU2_9EURY</name>
<keyword evidence="1" id="KW-1277">Toxin-antitoxin system</keyword>
<dbReference type="Gene3D" id="3.30.2310.20">
    <property type="entry name" value="RelE-like"/>
    <property type="match status" value="1"/>
</dbReference>
<gene>
    <name evidence="2" type="ORF">DIAAKJNI_00361</name>
</gene>
<dbReference type="SUPFAM" id="SSF143011">
    <property type="entry name" value="RelE-like"/>
    <property type="match status" value="1"/>
</dbReference>
<comment type="caution">
    <text evidence="2">The sequence shown here is derived from an EMBL/GenBank/DDBJ whole genome shotgun (WGS) entry which is preliminary data.</text>
</comment>
<dbReference type="PANTHER" id="PTHR38813">
    <property type="match status" value="1"/>
</dbReference>
<evidence type="ECO:0000256" key="1">
    <source>
        <dbReference type="ARBA" id="ARBA00022649"/>
    </source>
</evidence>
<accession>A0A811TDU2</accession>
<protein>
    <submittedName>
        <fullName evidence="2">ParE toxin of type II toxin-antitoxin system, parDE</fullName>
    </submittedName>
</protein>
<organism evidence="2 3">
    <name type="scientific">Candidatus Argoarchaeum ethanivorans</name>
    <dbReference type="NCBI Taxonomy" id="2608793"/>
    <lineage>
        <taxon>Archaea</taxon>
        <taxon>Methanobacteriati</taxon>
        <taxon>Methanobacteriota</taxon>
        <taxon>Stenosarchaea group</taxon>
        <taxon>Methanomicrobia</taxon>
        <taxon>Methanosarcinales</taxon>
        <taxon>Methanosarcinales incertae sedis</taxon>
        <taxon>GOM Arc I cluster</taxon>
        <taxon>Candidatus Argoarchaeum</taxon>
    </lineage>
</organism>
<dbReference type="InterPro" id="IPR052747">
    <property type="entry name" value="TA_system_RelE_toxin"/>
</dbReference>
<sequence length="86" mass="10493">MYEIVFTRKASNSVKLFQKSHKEKLKETLIKLRENPFICPYKKINGETNIYRIRIGKYRVIYEVNNDRKRIVIVKIDKRNKVYEGW</sequence>
<proteinExistence type="predicted"/>
<dbReference type="Pfam" id="PF05016">
    <property type="entry name" value="ParE_toxin"/>
    <property type="match status" value="1"/>
</dbReference>
<dbReference type="InterPro" id="IPR007712">
    <property type="entry name" value="RelE/ParE_toxin"/>
</dbReference>
<dbReference type="AlphaFoldDB" id="A0A811TDU2"/>
<dbReference type="EMBL" id="CAJHIQ010000017">
    <property type="protein sequence ID" value="CAD6492687.1"/>
    <property type="molecule type" value="Genomic_DNA"/>
</dbReference>
<dbReference type="InterPro" id="IPR035093">
    <property type="entry name" value="RelE/ParE_toxin_dom_sf"/>
</dbReference>
<reference evidence="2" key="1">
    <citation type="submission" date="2020-10" db="EMBL/GenBank/DDBJ databases">
        <authorList>
            <person name="Hahn C.J."/>
            <person name="Laso-Perez R."/>
            <person name="Vulcano F."/>
            <person name="Vaziourakis K.-M."/>
            <person name="Stokke R."/>
            <person name="Steen I.H."/>
            <person name="Teske A."/>
            <person name="Boetius A."/>
            <person name="Liebeke M."/>
            <person name="Amann R."/>
            <person name="Knittel K."/>
        </authorList>
    </citation>
    <scope>NUCLEOTIDE SEQUENCE</scope>
    <source>
        <strain evidence="2">Gfbio:e3339647-f889-4370-9287-4fb5cb688e4c:AG392M11_GoMArc1</strain>
    </source>
</reference>
<dbReference type="PANTHER" id="PTHR38813:SF1">
    <property type="entry name" value="TOXIN RELE1-RELATED"/>
    <property type="match status" value="1"/>
</dbReference>
<evidence type="ECO:0000313" key="3">
    <source>
        <dbReference type="Proteomes" id="UP000639006"/>
    </source>
</evidence>
<evidence type="ECO:0000313" key="2">
    <source>
        <dbReference type="EMBL" id="CAD6492687.1"/>
    </source>
</evidence>